<keyword evidence="2" id="KW-1185">Reference proteome</keyword>
<dbReference type="AlphaFoldDB" id="A0A8S1RQJ8"/>
<comment type="caution">
    <text evidence="1">The sequence shown here is derived from an EMBL/GenBank/DDBJ whole genome shotgun (WGS) entry which is preliminary data.</text>
</comment>
<reference evidence="1" key="1">
    <citation type="submission" date="2021-01" db="EMBL/GenBank/DDBJ databases">
        <authorList>
            <consortium name="Genoscope - CEA"/>
            <person name="William W."/>
        </authorList>
    </citation>
    <scope>NUCLEOTIDE SEQUENCE</scope>
</reference>
<organism evidence="1 2">
    <name type="scientific">Paramecium sonneborni</name>
    <dbReference type="NCBI Taxonomy" id="65129"/>
    <lineage>
        <taxon>Eukaryota</taxon>
        <taxon>Sar</taxon>
        <taxon>Alveolata</taxon>
        <taxon>Ciliophora</taxon>
        <taxon>Intramacronucleata</taxon>
        <taxon>Oligohymenophorea</taxon>
        <taxon>Peniculida</taxon>
        <taxon>Parameciidae</taxon>
        <taxon>Paramecium</taxon>
    </lineage>
</organism>
<name>A0A8S1RQJ8_9CILI</name>
<dbReference type="Proteomes" id="UP000692954">
    <property type="component" value="Unassembled WGS sequence"/>
</dbReference>
<dbReference type="OrthoDB" id="410058at2759"/>
<dbReference type="EMBL" id="CAJJDN010000209">
    <property type="protein sequence ID" value="CAD8129175.1"/>
    <property type="molecule type" value="Genomic_DNA"/>
</dbReference>
<proteinExistence type="predicted"/>
<evidence type="ECO:0000313" key="1">
    <source>
        <dbReference type="EMBL" id="CAD8129175.1"/>
    </source>
</evidence>
<gene>
    <name evidence="1" type="ORF">PSON_ATCC_30995.1.T2090025</name>
</gene>
<evidence type="ECO:0000313" key="2">
    <source>
        <dbReference type="Proteomes" id="UP000692954"/>
    </source>
</evidence>
<accession>A0A8S1RQJ8</accession>
<sequence length="106" mass="12422">MQNFLNLNIILISELEWMIGQDLIMVQKANLILMQVCEQKSNQFDQTAEMIKKSINKYHFDSDDKIFKDVLIDGSFSPHLRYPNLFPITFGIIEPTKLIFQMHTSI</sequence>
<protein>
    <submittedName>
        <fullName evidence="1">Uncharacterized protein</fullName>
    </submittedName>
</protein>